<keyword evidence="7 10" id="KW-0520">NAD</keyword>
<comment type="caution">
    <text evidence="12">The sequence shown here is derived from an EMBL/GenBank/DDBJ whole genome shotgun (WGS) entry which is preliminary data.</text>
</comment>
<comment type="cofactor">
    <cofactor evidence="2 10">
        <name>NAD(+)</name>
        <dbReference type="ChEBI" id="CHEBI:57540"/>
    </cofactor>
</comment>
<dbReference type="OrthoDB" id="9801785at2"/>
<dbReference type="PANTHER" id="PTHR43725">
    <property type="entry name" value="UDP-GLUCOSE 4-EPIMERASE"/>
    <property type="match status" value="1"/>
</dbReference>
<keyword evidence="9 10" id="KW-0119">Carbohydrate metabolism</keyword>
<evidence type="ECO:0000256" key="6">
    <source>
        <dbReference type="ARBA" id="ARBA00018569"/>
    </source>
</evidence>
<evidence type="ECO:0000313" key="12">
    <source>
        <dbReference type="EMBL" id="RAK56210.1"/>
    </source>
</evidence>
<sequence>MTQVKGEAGEGAGTVLVTGGAGYVGSHACKALAAAGFRPVVYDNLVTGHPFAVKWGPFEHGDVLDRSRLDEVIARHRPRAILHFAAFAYVRESMADPGRYWRNNVQGSLTLLEAARDAGVRDIVFSSSCAVFGIPAATPIGEDAPRAPISPYGATKLTVETMLQDFGRAHGTRWVALRYFNAAGCDPDGEIGELHDPETHLIPLALEVAAGERPRLTVFGADHPTPDGTCVRDYVHVADLARAHVAALQRLEAGMASAAFNLGVGRGYSVREVIETVRAVTGAETPFTVAPRQAGDPPILIADPTRAAGALGWAPQLPELSDIVRTAWNWRGAKQDARQCVLA</sequence>
<comment type="pathway">
    <text evidence="3 10">Carbohydrate metabolism; galactose metabolism.</text>
</comment>
<keyword evidence="8 10" id="KW-0413">Isomerase</keyword>
<dbReference type="CDD" id="cd05247">
    <property type="entry name" value="UDP_G4E_1_SDR_e"/>
    <property type="match status" value="1"/>
</dbReference>
<evidence type="ECO:0000313" key="13">
    <source>
        <dbReference type="Proteomes" id="UP000249254"/>
    </source>
</evidence>
<feature type="domain" description="NAD-dependent epimerase/dehydratase" evidence="11">
    <location>
        <begin position="15"/>
        <end position="263"/>
    </location>
</feature>
<dbReference type="GO" id="GO:0033499">
    <property type="term" value="P:galactose catabolic process via UDP-galactose, Leloir pathway"/>
    <property type="evidence" value="ECO:0007669"/>
    <property type="project" value="TreeGrafter"/>
</dbReference>
<dbReference type="Gene3D" id="3.40.50.720">
    <property type="entry name" value="NAD(P)-binding Rossmann-like Domain"/>
    <property type="match status" value="1"/>
</dbReference>
<evidence type="ECO:0000256" key="5">
    <source>
        <dbReference type="ARBA" id="ARBA00013189"/>
    </source>
</evidence>
<dbReference type="NCBIfam" id="TIGR01179">
    <property type="entry name" value="galE"/>
    <property type="match status" value="1"/>
</dbReference>
<gene>
    <name evidence="12" type="primary">galE</name>
    <name evidence="12" type="ORF">DJ017_04135</name>
</gene>
<dbReference type="InterPro" id="IPR005886">
    <property type="entry name" value="UDP_G4E"/>
</dbReference>
<comment type="subunit">
    <text evidence="10">Homodimer.</text>
</comment>
<dbReference type="PANTHER" id="PTHR43725:SF53">
    <property type="entry name" value="UDP-ARABINOSE 4-EPIMERASE 1"/>
    <property type="match status" value="1"/>
</dbReference>
<reference evidence="13" key="1">
    <citation type="submission" date="2018-05" db="EMBL/GenBank/DDBJ databases">
        <authorList>
            <person name="Li X."/>
        </authorList>
    </citation>
    <scope>NUCLEOTIDE SEQUENCE [LARGE SCALE GENOMIC DNA]</scope>
    <source>
        <strain evidence="13">LX32</strain>
    </source>
</reference>
<name>A0A328AMT1_9CAUL</name>
<evidence type="ECO:0000256" key="4">
    <source>
        <dbReference type="ARBA" id="ARBA00007637"/>
    </source>
</evidence>
<dbReference type="Pfam" id="PF01370">
    <property type="entry name" value="Epimerase"/>
    <property type="match status" value="1"/>
</dbReference>
<evidence type="ECO:0000256" key="10">
    <source>
        <dbReference type="RuleBase" id="RU366046"/>
    </source>
</evidence>
<dbReference type="AlphaFoldDB" id="A0A328AMT1"/>
<keyword evidence="13" id="KW-1185">Reference proteome</keyword>
<evidence type="ECO:0000256" key="2">
    <source>
        <dbReference type="ARBA" id="ARBA00001911"/>
    </source>
</evidence>
<proteinExistence type="inferred from homology"/>
<dbReference type="GO" id="GO:0003978">
    <property type="term" value="F:UDP-glucose 4-epimerase activity"/>
    <property type="evidence" value="ECO:0007669"/>
    <property type="project" value="UniProtKB-UniRule"/>
</dbReference>
<accession>A0A328AMT1</accession>
<organism evidence="12 13">
    <name type="scientific">Phenylobacterium soli</name>
    <dbReference type="NCBI Taxonomy" id="2170551"/>
    <lineage>
        <taxon>Bacteria</taxon>
        <taxon>Pseudomonadati</taxon>
        <taxon>Pseudomonadota</taxon>
        <taxon>Alphaproteobacteria</taxon>
        <taxon>Caulobacterales</taxon>
        <taxon>Caulobacteraceae</taxon>
        <taxon>Phenylobacterium</taxon>
    </lineage>
</organism>
<dbReference type="EC" id="5.1.3.2" evidence="5 10"/>
<dbReference type="UniPathway" id="UPA00214"/>
<dbReference type="EMBL" id="QFYQ01000001">
    <property type="protein sequence ID" value="RAK56210.1"/>
    <property type="molecule type" value="Genomic_DNA"/>
</dbReference>
<dbReference type="Proteomes" id="UP000249254">
    <property type="component" value="Unassembled WGS sequence"/>
</dbReference>
<evidence type="ECO:0000256" key="1">
    <source>
        <dbReference type="ARBA" id="ARBA00000083"/>
    </source>
</evidence>
<dbReference type="Gene3D" id="3.90.25.10">
    <property type="entry name" value="UDP-galactose 4-epimerase, domain 1"/>
    <property type="match status" value="1"/>
</dbReference>
<evidence type="ECO:0000256" key="8">
    <source>
        <dbReference type="ARBA" id="ARBA00023235"/>
    </source>
</evidence>
<evidence type="ECO:0000256" key="3">
    <source>
        <dbReference type="ARBA" id="ARBA00004947"/>
    </source>
</evidence>
<evidence type="ECO:0000256" key="7">
    <source>
        <dbReference type="ARBA" id="ARBA00023027"/>
    </source>
</evidence>
<evidence type="ECO:0000256" key="9">
    <source>
        <dbReference type="ARBA" id="ARBA00023277"/>
    </source>
</evidence>
<dbReference type="InterPro" id="IPR001509">
    <property type="entry name" value="Epimerase_deHydtase"/>
</dbReference>
<dbReference type="InterPro" id="IPR036291">
    <property type="entry name" value="NAD(P)-bd_dom_sf"/>
</dbReference>
<protein>
    <recommendedName>
        <fullName evidence="6 10">UDP-glucose 4-epimerase</fullName>
        <ecNumber evidence="5 10">5.1.3.2</ecNumber>
    </recommendedName>
</protein>
<dbReference type="SUPFAM" id="SSF51735">
    <property type="entry name" value="NAD(P)-binding Rossmann-fold domains"/>
    <property type="match status" value="1"/>
</dbReference>
<comment type="catalytic activity">
    <reaction evidence="1 10">
        <text>UDP-alpha-D-glucose = UDP-alpha-D-galactose</text>
        <dbReference type="Rhea" id="RHEA:22168"/>
        <dbReference type="ChEBI" id="CHEBI:58885"/>
        <dbReference type="ChEBI" id="CHEBI:66914"/>
        <dbReference type="EC" id="5.1.3.2"/>
    </reaction>
</comment>
<comment type="similarity">
    <text evidence="4 10">Belongs to the NAD(P)-dependent epimerase/dehydratase family.</text>
</comment>
<evidence type="ECO:0000259" key="11">
    <source>
        <dbReference type="Pfam" id="PF01370"/>
    </source>
</evidence>